<evidence type="ECO:0000256" key="3">
    <source>
        <dbReference type="ARBA" id="ARBA00022737"/>
    </source>
</evidence>
<dbReference type="PANTHER" id="PTHR46208:SF1">
    <property type="entry name" value="MITOCHONDRIAL IMPORT RECEPTOR SUBUNIT TOM70"/>
    <property type="match status" value="1"/>
</dbReference>
<sequence>MKQAPFRLAIGLILPLVLAGCATQETRPIALTKAQENSTGLPAEMVVPEKRYPSVELSSELLYQLLSAEIAGQRGQIDYAMRNYLQAAEDTRDPRLAERATRIALFAREINDATQAARLWVETAPDNGDARQALVSLLLGLQQYDEVENHLEHLILLSSEAREQVFLKIAAMLAGSADPQTALTLMGNLSAFQAKDPDALYGYAYLALQLDRLDIALRTVDQVIAQRPEADRPLIMRSRILQQQGKENAALESLESVIERGEASFPLRLAYGQILMEANRVAKAQALFGQLEQEQPESPDVLIAQGLLAIEQSEYEQAKNYFHRLLQIGESAAQARFYLGRLAELQGQPQRAIKWYGSITRGGLVVDAQVRQAVVVAQQGNMQAARQRLQLLSKKFPEQAARFQLAEGEILVNAERYREAMAHYDHALQERPDDTNLLYARALVAENLGRLDILEQDLQLVLKLDPNNAEALNALGYTLADRTERLEEALRYISRAMELQPNNAFILDSMGWVHYRLGNYDKAEKYLRKAIELRKDPEIAAHLGEVLWIKGDKRGARQIWRHSLETNQGSKVLLEVMQRFQE</sequence>
<evidence type="ECO:0000256" key="8">
    <source>
        <dbReference type="PROSITE-ProRule" id="PRU00339"/>
    </source>
</evidence>
<proteinExistence type="inferred from homology"/>
<comment type="similarity">
    <text evidence="7">Belongs to the Tom70 family.</text>
</comment>
<evidence type="ECO:0000313" key="10">
    <source>
        <dbReference type="EMBL" id="QBQ53817.1"/>
    </source>
</evidence>
<dbReference type="GO" id="GO:0016020">
    <property type="term" value="C:membrane"/>
    <property type="evidence" value="ECO:0007669"/>
    <property type="project" value="UniProtKB-SubCell"/>
</dbReference>
<feature type="signal peptide" evidence="9">
    <location>
        <begin position="1"/>
        <end position="19"/>
    </location>
</feature>
<dbReference type="Gene3D" id="1.25.40.10">
    <property type="entry name" value="Tetratricopeptide repeat domain"/>
    <property type="match status" value="2"/>
</dbReference>
<dbReference type="SMART" id="SM00028">
    <property type="entry name" value="TPR"/>
    <property type="match status" value="7"/>
</dbReference>
<dbReference type="KEGG" id="nwr:E3U44_04280"/>
<dbReference type="InterPro" id="IPR011990">
    <property type="entry name" value="TPR-like_helical_dom_sf"/>
</dbReference>
<keyword evidence="3" id="KW-0677">Repeat</keyword>
<keyword evidence="4 8" id="KW-0802">TPR repeat</keyword>
<dbReference type="Proteomes" id="UP000294325">
    <property type="component" value="Chromosome"/>
</dbReference>
<accession>A0A4P7BWZ6</accession>
<dbReference type="Pfam" id="PF13432">
    <property type="entry name" value="TPR_16"/>
    <property type="match status" value="2"/>
</dbReference>
<evidence type="ECO:0000256" key="7">
    <source>
        <dbReference type="ARBA" id="ARBA00038030"/>
    </source>
</evidence>
<dbReference type="PROSITE" id="PS50005">
    <property type="entry name" value="TPR"/>
    <property type="match status" value="3"/>
</dbReference>
<dbReference type="EMBL" id="CP038033">
    <property type="protein sequence ID" value="QBQ53817.1"/>
    <property type="molecule type" value="Genomic_DNA"/>
</dbReference>
<feature type="repeat" description="TPR" evidence="8">
    <location>
        <begin position="401"/>
        <end position="434"/>
    </location>
</feature>
<dbReference type="SUPFAM" id="SSF48452">
    <property type="entry name" value="TPR-like"/>
    <property type="match status" value="3"/>
</dbReference>
<keyword evidence="9" id="KW-0732">Signal</keyword>
<dbReference type="OrthoDB" id="9766710at2"/>
<evidence type="ECO:0000256" key="2">
    <source>
        <dbReference type="ARBA" id="ARBA00022692"/>
    </source>
</evidence>
<evidence type="ECO:0000256" key="1">
    <source>
        <dbReference type="ARBA" id="ARBA00004167"/>
    </source>
</evidence>
<dbReference type="PROSITE" id="PS51257">
    <property type="entry name" value="PROKAR_LIPOPROTEIN"/>
    <property type="match status" value="1"/>
</dbReference>
<reference evidence="10 11" key="1">
    <citation type="submission" date="2019-03" db="EMBL/GenBank/DDBJ databases">
        <title>The genome sequence of Nitrosococcus wardiae strain D1FHST reveals the archetypal metabolic capacity of ammonia-oxidizing Gammaproteobacteria.</title>
        <authorList>
            <person name="Wang L."/>
            <person name="Lim C.K."/>
            <person name="Hanson T.E."/>
            <person name="Dang H."/>
            <person name="Klotz M.G."/>
        </authorList>
    </citation>
    <scope>NUCLEOTIDE SEQUENCE [LARGE SCALE GENOMIC DNA]</scope>
    <source>
        <strain evidence="10 11">D1FHS</strain>
    </source>
</reference>
<evidence type="ECO:0000256" key="6">
    <source>
        <dbReference type="ARBA" id="ARBA00023136"/>
    </source>
</evidence>
<keyword evidence="5" id="KW-1133">Transmembrane helix</keyword>
<feature type="chain" id="PRO_5020261938" evidence="9">
    <location>
        <begin position="20"/>
        <end position="582"/>
    </location>
</feature>
<dbReference type="PANTHER" id="PTHR46208">
    <property type="entry name" value="MITOCHONDRIAL IMPORT RECEPTOR SUBUNIT TOM70"/>
    <property type="match status" value="1"/>
</dbReference>
<keyword evidence="2" id="KW-0812">Transmembrane</keyword>
<dbReference type="Pfam" id="PF13424">
    <property type="entry name" value="TPR_12"/>
    <property type="match status" value="1"/>
</dbReference>
<dbReference type="InterPro" id="IPR019734">
    <property type="entry name" value="TPR_rpt"/>
</dbReference>
<name>A0A4P7BWZ6_9GAMM</name>
<evidence type="ECO:0000256" key="5">
    <source>
        <dbReference type="ARBA" id="ARBA00022989"/>
    </source>
</evidence>
<feature type="repeat" description="TPR" evidence="8">
    <location>
        <begin position="299"/>
        <end position="332"/>
    </location>
</feature>
<organism evidence="10 11">
    <name type="scientific">Nitrosococcus wardiae</name>
    <dbReference type="NCBI Taxonomy" id="1814290"/>
    <lineage>
        <taxon>Bacteria</taxon>
        <taxon>Pseudomonadati</taxon>
        <taxon>Pseudomonadota</taxon>
        <taxon>Gammaproteobacteria</taxon>
        <taxon>Chromatiales</taxon>
        <taxon>Chromatiaceae</taxon>
        <taxon>Nitrosococcus</taxon>
    </lineage>
</organism>
<evidence type="ECO:0000313" key="11">
    <source>
        <dbReference type="Proteomes" id="UP000294325"/>
    </source>
</evidence>
<dbReference type="RefSeq" id="WP_134356827.1">
    <property type="nucleotide sequence ID" value="NZ_CP038033.1"/>
</dbReference>
<keyword evidence="6" id="KW-0472">Membrane</keyword>
<keyword evidence="11" id="KW-1185">Reference proteome</keyword>
<feature type="repeat" description="TPR" evidence="8">
    <location>
        <begin position="504"/>
        <end position="537"/>
    </location>
</feature>
<comment type="subcellular location">
    <subcellularLocation>
        <location evidence="1">Membrane</location>
        <topology evidence="1">Single-pass membrane protein</topology>
    </subcellularLocation>
</comment>
<evidence type="ECO:0000256" key="4">
    <source>
        <dbReference type="ARBA" id="ARBA00022803"/>
    </source>
</evidence>
<protein>
    <submittedName>
        <fullName evidence="10">Tetratricopeptide repeat protein</fullName>
    </submittedName>
</protein>
<dbReference type="Pfam" id="PF14559">
    <property type="entry name" value="TPR_19"/>
    <property type="match status" value="1"/>
</dbReference>
<dbReference type="AlphaFoldDB" id="A0A4P7BWZ6"/>
<gene>
    <name evidence="10" type="ORF">E3U44_04280</name>
</gene>
<evidence type="ECO:0000256" key="9">
    <source>
        <dbReference type="SAM" id="SignalP"/>
    </source>
</evidence>